<dbReference type="Proteomes" id="UP001302020">
    <property type="component" value="Chromosome"/>
</dbReference>
<gene>
    <name evidence="1" type="ORF">QN243_00380</name>
</gene>
<evidence type="ECO:0000313" key="2">
    <source>
        <dbReference type="Proteomes" id="UP001302020"/>
    </source>
</evidence>
<dbReference type="PIRSF" id="PIRSF020555">
    <property type="entry name" value="UCP020555"/>
    <property type="match status" value="1"/>
</dbReference>
<dbReference type="Pfam" id="PF16068">
    <property type="entry name" value="DUF4810"/>
    <property type="match status" value="1"/>
</dbReference>
<sequence>MTRNAPSHMNTINVRKRIWLGACAMLALVGCAHQNASLYQWGSYQDQVYSHFKGDSPEQQIQALEKDLQVMQAANRRPPPGLQAHLGMLYAETGNDAKAQQQLLAEKAQYPESTTYIDLLLKNGSNARSAQ</sequence>
<evidence type="ECO:0000313" key="1">
    <source>
        <dbReference type="EMBL" id="WOS40985.1"/>
    </source>
</evidence>
<proteinExistence type="predicted"/>
<dbReference type="RefSeq" id="WP_317844243.1">
    <property type="nucleotide sequence ID" value="NZ_CP126170.1"/>
</dbReference>
<protein>
    <submittedName>
        <fullName evidence="1">DUF4810 domain-containing protein</fullName>
    </submittedName>
</protein>
<organism evidence="1 2">
    <name type="scientific">Xanthomonas rydalmerensis</name>
    <dbReference type="NCBI Taxonomy" id="3046274"/>
    <lineage>
        <taxon>Bacteria</taxon>
        <taxon>Pseudomonadati</taxon>
        <taxon>Pseudomonadota</taxon>
        <taxon>Gammaproteobacteria</taxon>
        <taxon>Lysobacterales</taxon>
        <taxon>Lysobacteraceae</taxon>
        <taxon>Xanthomonas</taxon>
    </lineage>
</organism>
<keyword evidence="2" id="KW-1185">Reference proteome</keyword>
<dbReference type="EMBL" id="CP126172">
    <property type="protein sequence ID" value="WOS40985.1"/>
    <property type="molecule type" value="Genomic_DNA"/>
</dbReference>
<reference evidence="1 2" key="1">
    <citation type="submission" date="2023-05" db="EMBL/GenBank/DDBJ databases">
        <title>Xanthomonas rydalmerenesis sp. nov., a novel Xanthomonas species isolated from Fragaria x ananassa.</title>
        <authorList>
            <person name="McKnight D.J.E."/>
            <person name="Wong-Bajracharya J."/>
            <person name="Okoh E.B."/>
            <person name="Snijders F."/>
            <person name="Lidbetter F."/>
            <person name="Webster J."/>
            <person name="Djordjevic S.P."/>
            <person name="Bogema D.R."/>
            <person name="Chapman T.A."/>
        </authorList>
    </citation>
    <scope>NUCLEOTIDE SEQUENCE [LARGE SCALE GENOMIC DNA]</scope>
    <source>
        <strain evidence="1 2">DAR34883</strain>
    </source>
</reference>
<dbReference type="InterPro" id="IPR014508">
    <property type="entry name" value="UCP020555_TPR-like"/>
</dbReference>
<accession>A0ABZ0JMW6</accession>
<dbReference type="PROSITE" id="PS51257">
    <property type="entry name" value="PROKAR_LIPOPROTEIN"/>
    <property type="match status" value="1"/>
</dbReference>
<name>A0ABZ0JMW6_9XANT</name>